<reference evidence="1" key="2">
    <citation type="submission" date="2023-05" db="EMBL/GenBank/DDBJ databases">
        <authorList>
            <person name="Fouks B."/>
        </authorList>
    </citation>
    <scope>NUCLEOTIDE SEQUENCE</scope>
    <source>
        <strain evidence="1">Stay&amp;Tobe</strain>
        <tissue evidence="1">Testes</tissue>
    </source>
</reference>
<feature type="non-terminal residue" evidence="1">
    <location>
        <position position="78"/>
    </location>
</feature>
<keyword evidence="2" id="KW-1185">Reference proteome</keyword>
<accession>A0AAD7ZFP2</accession>
<dbReference type="EMBL" id="JASPKZ010008413">
    <property type="protein sequence ID" value="KAJ9579457.1"/>
    <property type="molecule type" value="Genomic_DNA"/>
</dbReference>
<gene>
    <name evidence="1" type="ORF">L9F63_024439</name>
</gene>
<proteinExistence type="predicted"/>
<sequence>TKSTSARELRSMRISKFIQKNKYRSMNFDISVDKNLIRRFIIPTKDGSTRGDVIREINNHRISSVEAMTEEGLILSET</sequence>
<evidence type="ECO:0000313" key="2">
    <source>
        <dbReference type="Proteomes" id="UP001233999"/>
    </source>
</evidence>
<feature type="non-terminal residue" evidence="1">
    <location>
        <position position="1"/>
    </location>
</feature>
<protein>
    <submittedName>
        <fullName evidence="1">Uncharacterized protein</fullName>
    </submittedName>
</protein>
<evidence type="ECO:0000313" key="1">
    <source>
        <dbReference type="EMBL" id="KAJ9579457.1"/>
    </source>
</evidence>
<reference evidence="1" key="1">
    <citation type="journal article" date="2023" name="IScience">
        <title>Live-bearing cockroach genome reveals convergent evolutionary mechanisms linked to viviparity in insects and beyond.</title>
        <authorList>
            <person name="Fouks B."/>
            <person name="Harrison M.C."/>
            <person name="Mikhailova A.A."/>
            <person name="Marchal E."/>
            <person name="English S."/>
            <person name="Carruthers M."/>
            <person name="Jennings E.C."/>
            <person name="Chiamaka E.L."/>
            <person name="Frigard R.A."/>
            <person name="Pippel M."/>
            <person name="Attardo G.M."/>
            <person name="Benoit J.B."/>
            <person name="Bornberg-Bauer E."/>
            <person name="Tobe S.S."/>
        </authorList>
    </citation>
    <scope>NUCLEOTIDE SEQUENCE</scope>
    <source>
        <strain evidence="1">Stay&amp;Tobe</strain>
    </source>
</reference>
<dbReference type="Proteomes" id="UP001233999">
    <property type="component" value="Unassembled WGS sequence"/>
</dbReference>
<name>A0AAD7ZFP2_DIPPU</name>
<organism evidence="1 2">
    <name type="scientific">Diploptera punctata</name>
    <name type="common">Pacific beetle cockroach</name>
    <dbReference type="NCBI Taxonomy" id="6984"/>
    <lineage>
        <taxon>Eukaryota</taxon>
        <taxon>Metazoa</taxon>
        <taxon>Ecdysozoa</taxon>
        <taxon>Arthropoda</taxon>
        <taxon>Hexapoda</taxon>
        <taxon>Insecta</taxon>
        <taxon>Pterygota</taxon>
        <taxon>Neoptera</taxon>
        <taxon>Polyneoptera</taxon>
        <taxon>Dictyoptera</taxon>
        <taxon>Blattodea</taxon>
        <taxon>Blaberoidea</taxon>
        <taxon>Blaberidae</taxon>
        <taxon>Diplopterinae</taxon>
        <taxon>Diploptera</taxon>
    </lineage>
</organism>
<dbReference type="AlphaFoldDB" id="A0AAD7ZFP2"/>
<comment type="caution">
    <text evidence="1">The sequence shown here is derived from an EMBL/GenBank/DDBJ whole genome shotgun (WGS) entry which is preliminary data.</text>
</comment>